<dbReference type="GO" id="GO:0016020">
    <property type="term" value="C:membrane"/>
    <property type="evidence" value="ECO:0007669"/>
    <property type="project" value="UniProtKB-SubCell"/>
</dbReference>
<feature type="domain" description="NADP transhydrogenase beta-like" evidence="10">
    <location>
        <begin position="1"/>
        <end position="142"/>
    </location>
</feature>
<comment type="catalytic activity">
    <reaction evidence="9">
        <text>NAD(+) + NADPH + H(+)(in) = NADH + NADP(+) + H(+)(out)</text>
        <dbReference type="Rhea" id="RHEA:47992"/>
        <dbReference type="ChEBI" id="CHEBI:15378"/>
        <dbReference type="ChEBI" id="CHEBI:57540"/>
        <dbReference type="ChEBI" id="CHEBI:57783"/>
        <dbReference type="ChEBI" id="CHEBI:57945"/>
        <dbReference type="ChEBI" id="CHEBI:58349"/>
        <dbReference type="EC" id="7.1.1.1"/>
    </reaction>
</comment>
<evidence type="ECO:0000256" key="7">
    <source>
        <dbReference type="ARBA" id="ARBA00023027"/>
    </source>
</evidence>
<keyword evidence="11" id="KW-0560">Oxidoreductase</keyword>
<evidence type="ECO:0000256" key="4">
    <source>
        <dbReference type="ARBA" id="ARBA00022857"/>
    </source>
</evidence>
<dbReference type="GO" id="GO:0016491">
    <property type="term" value="F:oxidoreductase activity"/>
    <property type="evidence" value="ECO:0007669"/>
    <property type="project" value="UniProtKB-KW"/>
</dbReference>
<proteinExistence type="predicted"/>
<dbReference type="EMBL" id="MLJW01003767">
    <property type="protein sequence ID" value="OIQ71355.1"/>
    <property type="molecule type" value="Genomic_DNA"/>
</dbReference>
<keyword evidence="7" id="KW-0520">NAD</keyword>
<keyword evidence="5" id="KW-1278">Translocase</keyword>
<keyword evidence="4" id="KW-0521">NADP</keyword>
<keyword evidence="3" id="KW-0812">Transmembrane</keyword>
<evidence type="ECO:0000259" key="10">
    <source>
        <dbReference type="Pfam" id="PF02233"/>
    </source>
</evidence>
<evidence type="ECO:0000313" key="11">
    <source>
        <dbReference type="EMBL" id="OIQ71355.1"/>
    </source>
</evidence>
<keyword evidence="8" id="KW-0472">Membrane</keyword>
<dbReference type="AlphaFoldDB" id="A0A1J5Q1J2"/>
<protein>
    <recommendedName>
        <fullName evidence="2">proton-translocating NAD(P)(+) transhydrogenase</fullName>
        <ecNumber evidence="2">7.1.1.1</ecNumber>
    </recommendedName>
</protein>
<reference evidence="11" key="1">
    <citation type="submission" date="2016-10" db="EMBL/GenBank/DDBJ databases">
        <title>Sequence of Gallionella enrichment culture.</title>
        <authorList>
            <person name="Poehlein A."/>
            <person name="Muehling M."/>
            <person name="Daniel R."/>
        </authorList>
    </citation>
    <scope>NUCLEOTIDE SEQUENCE</scope>
</reference>
<comment type="subcellular location">
    <subcellularLocation>
        <location evidence="1">Membrane</location>
        <topology evidence="1">Multi-pass membrane protein</topology>
    </subcellularLocation>
</comment>
<evidence type="ECO:0000256" key="3">
    <source>
        <dbReference type="ARBA" id="ARBA00022692"/>
    </source>
</evidence>
<dbReference type="EC" id="7.1.1.1" evidence="2"/>
<evidence type="ECO:0000256" key="6">
    <source>
        <dbReference type="ARBA" id="ARBA00022989"/>
    </source>
</evidence>
<evidence type="ECO:0000256" key="9">
    <source>
        <dbReference type="ARBA" id="ARBA00048202"/>
    </source>
</evidence>
<evidence type="ECO:0000256" key="2">
    <source>
        <dbReference type="ARBA" id="ARBA00012943"/>
    </source>
</evidence>
<evidence type="ECO:0000256" key="8">
    <source>
        <dbReference type="ARBA" id="ARBA00023136"/>
    </source>
</evidence>
<dbReference type="InterPro" id="IPR034300">
    <property type="entry name" value="PNTB-like"/>
</dbReference>
<dbReference type="GO" id="GO:0008750">
    <property type="term" value="F:proton-translocating NAD(P)+ transhydrogenase activity"/>
    <property type="evidence" value="ECO:0007669"/>
    <property type="project" value="UniProtKB-EC"/>
</dbReference>
<dbReference type="PANTHER" id="PTHR44758">
    <property type="entry name" value="NAD(P) TRANSHYDROGENASE SUBUNIT BETA"/>
    <property type="match status" value="1"/>
</dbReference>
<name>A0A1J5Q1J2_9ZZZZ</name>
<dbReference type="PANTHER" id="PTHR44758:SF1">
    <property type="entry name" value="NAD(P) TRANSHYDROGENASE SUBUNIT BETA"/>
    <property type="match status" value="1"/>
</dbReference>
<dbReference type="Gene3D" id="3.40.50.1220">
    <property type="entry name" value="TPP-binding domain"/>
    <property type="match status" value="1"/>
</dbReference>
<sequence length="145" mass="15831">MARAQHAVKELAQKLTEHGVQVKYAIHPVAGRMPGHMNVLLAEAEVPYDQVFEMDDINPEFGQTDVAVILGANDVVNPSAKTDPKSPIAGMPILEAYKAKTVIVNKRSMAAGYAGLDNELFYMDKTMMVFGDAKKVVEDITKAIE</sequence>
<evidence type="ECO:0000256" key="5">
    <source>
        <dbReference type="ARBA" id="ARBA00022967"/>
    </source>
</evidence>
<keyword evidence="6" id="KW-1133">Transmembrane helix</keyword>
<dbReference type="Pfam" id="PF02233">
    <property type="entry name" value="PNTB"/>
    <property type="match status" value="1"/>
</dbReference>
<organism evidence="11">
    <name type="scientific">mine drainage metagenome</name>
    <dbReference type="NCBI Taxonomy" id="410659"/>
    <lineage>
        <taxon>unclassified sequences</taxon>
        <taxon>metagenomes</taxon>
        <taxon>ecological metagenomes</taxon>
    </lineage>
</organism>
<accession>A0A1J5Q1J2</accession>
<comment type="caution">
    <text evidence="11">The sequence shown here is derived from an EMBL/GenBank/DDBJ whole genome shotgun (WGS) entry which is preliminary data.</text>
</comment>
<evidence type="ECO:0000256" key="1">
    <source>
        <dbReference type="ARBA" id="ARBA00004141"/>
    </source>
</evidence>
<dbReference type="InterPro" id="IPR029035">
    <property type="entry name" value="DHS-like_NAD/FAD-binding_dom"/>
</dbReference>
<gene>
    <name evidence="11" type="primary">pntB_12</name>
    <name evidence="11" type="ORF">GALL_470320</name>
</gene>
<dbReference type="SUPFAM" id="SSF52467">
    <property type="entry name" value="DHS-like NAD/FAD-binding domain"/>
    <property type="match status" value="1"/>
</dbReference>